<dbReference type="Pfam" id="PF00356">
    <property type="entry name" value="LacI"/>
    <property type="match status" value="1"/>
</dbReference>
<keyword evidence="2" id="KW-0805">Transcription regulation</keyword>
<dbReference type="SUPFAM" id="SSF53822">
    <property type="entry name" value="Periplasmic binding protein-like I"/>
    <property type="match status" value="1"/>
</dbReference>
<dbReference type="Gene3D" id="3.40.50.2300">
    <property type="match status" value="2"/>
</dbReference>
<dbReference type="Proteomes" id="UP001172055">
    <property type="component" value="Unassembled WGS sequence"/>
</dbReference>
<reference evidence="6 7" key="1">
    <citation type="submission" date="2023-06" db="EMBL/GenBank/DDBJ databases">
        <title>Novel species in genus Planococcus.</title>
        <authorList>
            <person name="Ning S."/>
        </authorList>
    </citation>
    <scope>NUCLEOTIDE SEQUENCE [LARGE SCALE GENOMIC DNA]</scope>
    <source>
        <strain evidence="6 7">N028</strain>
    </source>
</reference>
<dbReference type="PANTHER" id="PTHR30146">
    <property type="entry name" value="LACI-RELATED TRANSCRIPTIONAL REPRESSOR"/>
    <property type="match status" value="1"/>
</dbReference>
<keyword evidence="4" id="KW-0804">Transcription</keyword>
<dbReference type="Gene3D" id="1.10.260.40">
    <property type="entry name" value="lambda repressor-like DNA-binding domains"/>
    <property type="match status" value="1"/>
</dbReference>
<feature type="domain" description="HTH lacI-type" evidence="5">
    <location>
        <begin position="15"/>
        <end position="69"/>
    </location>
</feature>
<evidence type="ECO:0000256" key="4">
    <source>
        <dbReference type="ARBA" id="ARBA00023163"/>
    </source>
</evidence>
<evidence type="ECO:0000259" key="5">
    <source>
        <dbReference type="PROSITE" id="PS50932"/>
    </source>
</evidence>
<evidence type="ECO:0000256" key="1">
    <source>
        <dbReference type="ARBA" id="ARBA00022491"/>
    </source>
</evidence>
<dbReference type="PANTHER" id="PTHR30146:SF95">
    <property type="entry name" value="RIBOSE OPERON REPRESSOR"/>
    <property type="match status" value="1"/>
</dbReference>
<dbReference type="SUPFAM" id="SSF47413">
    <property type="entry name" value="lambda repressor-like DNA-binding domains"/>
    <property type="match status" value="1"/>
</dbReference>
<evidence type="ECO:0000256" key="3">
    <source>
        <dbReference type="ARBA" id="ARBA00023125"/>
    </source>
</evidence>
<dbReference type="EMBL" id="JAUJWV010000001">
    <property type="protein sequence ID" value="MDN7241573.1"/>
    <property type="molecule type" value="Genomic_DNA"/>
</dbReference>
<organism evidence="6 7">
    <name type="scientific">Planococcus shixiaomingii</name>
    <dbReference type="NCBI Taxonomy" id="3058393"/>
    <lineage>
        <taxon>Bacteria</taxon>
        <taxon>Bacillati</taxon>
        <taxon>Bacillota</taxon>
        <taxon>Bacilli</taxon>
        <taxon>Bacillales</taxon>
        <taxon>Caryophanaceae</taxon>
        <taxon>Planococcus</taxon>
    </lineage>
</organism>
<dbReference type="PROSITE" id="PS50932">
    <property type="entry name" value="HTH_LACI_2"/>
    <property type="match status" value="1"/>
</dbReference>
<dbReference type="SMART" id="SM00354">
    <property type="entry name" value="HTH_LACI"/>
    <property type="match status" value="1"/>
</dbReference>
<evidence type="ECO:0000313" key="7">
    <source>
        <dbReference type="Proteomes" id="UP001172055"/>
    </source>
</evidence>
<evidence type="ECO:0000313" key="6">
    <source>
        <dbReference type="EMBL" id="MDN7241573.1"/>
    </source>
</evidence>
<keyword evidence="3 6" id="KW-0238">DNA-binding</keyword>
<dbReference type="CDD" id="cd06278">
    <property type="entry name" value="PBP1_LacI-like"/>
    <property type="match status" value="1"/>
</dbReference>
<dbReference type="CDD" id="cd01392">
    <property type="entry name" value="HTH_LacI"/>
    <property type="match status" value="1"/>
</dbReference>
<keyword evidence="7" id="KW-1185">Reference proteome</keyword>
<dbReference type="Pfam" id="PF13377">
    <property type="entry name" value="Peripla_BP_3"/>
    <property type="match status" value="1"/>
</dbReference>
<keyword evidence="1" id="KW-0678">Repressor</keyword>
<evidence type="ECO:0000256" key="2">
    <source>
        <dbReference type="ARBA" id="ARBA00023015"/>
    </source>
</evidence>
<dbReference type="InterPro" id="IPR000843">
    <property type="entry name" value="HTH_LacI"/>
</dbReference>
<proteinExistence type="predicted"/>
<gene>
    <name evidence="6" type="ORF">QWY14_07200</name>
</gene>
<name>A0ABT8N106_9BACL</name>
<dbReference type="GO" id="GO:0003677">
    <property type="term" value="F:DNA binding"/>
    <property type="evidence" value="ECO:0007669"/>
    <property type="project" value="UniProtKB-KW"/>
</dbReference>
<dbReference type="InterPro" id="IPR010982">
    <property type="entry name" value="Lambda_DNA-bd_dom_sf"/>
</dbReference>
<protein>
    <submittedName>
        <fullName evidence="6">LacI family DNA-binding transcriptional regulator</fullName>
    </submittedName>
</protein>
<sequence>MAISVKGLRKMKETVTAKDVAKLAGVSQSSVSRVYFEGAKVSNKTREKVLTAAKELNYRPNEFARSLITNKTKIIGLVMKGVQNPFYPQVLKQFTIAFKQYGYSVLFIHTNNEEIQSEDVETLLNYNVAGVVITDAIMSLKVAEAFKQNKIPLVFFNRKLDNIDFYSVCCNNLNASRHIAEYLLSKGATNFVYISGNSNASTSLEREKGFSEILKHRNVAYRRYSSDYTYKGGYDTANKIIAEKNMPSAIFAANDIMAFGVMDALRENELKIPADLRIVGFDNIEMASWPTYQLTTWEQPIEKMVETTVDYLLNEIDVYTGLAKAVEIEGVLIERKST</sequence>
<accession>A0ABT8N106</accession>
<dbReference type="InterPro" id="IPR028082">
    <property type="entry name" value="Peripla_BP_I"/>
</dbReference>
<dbReference type="RefSeq" id="WP_301723162.1">
    <property type="nucleotide sequence ID" value="NZ_JAUJWV010000001.1"/>
</dbReference>
<dbReference type="InterPro" id="IPR046335">
    <property type="entry name" value="LacI/GalR-like_sensor"/>
</dbReference>
<comment type="caution">
    <text evidence="6">The sequence shown here is derived from an EMBL/GenBank/DDBJ whole genome shotgun (WGS) entry which is preliminary data.</text>
</comment>